<sequence>MQQSGNLVLFTAVVQTATKMRYRDWDVLIFPYGGSNSLVPLHEFRTNCFALQNQSAGTVTPLVTCFVPSLAHNASFHLSVHSWTEQSIFGATNPYVPADANYMWQVHVIVDGISVATQTYPHDISWPQQIAMSNTLGKDGKSLPLGFPPFHGSFLAQTHWDASEDMGRIKVELSAGHMVEQHGTAHFMKVVTHALFAFQPAPLGLLERNGVAWPSHAMPVIAVNHPTALQTTMSPIRPTYHFPNTFTNKRHLSSASVFDTNSRSTSGYTDVPISVYRPMVSTIPSSAQSVTFSDDIKQRTEIRLSSDQLNKLIAAMSSPSNPAAAANSMPPPPTPLNVDQKTKGPDEPQSDSTTASTTLAPGRREDSQYSDVSMHVGCASFPSCTTEDAEGHIVHAPETPLNSAFLVKGKKEGSSPTKQRDFMSTVLDPAIPLLPSRSILLSSSPVDNTEKKRTRSALKSLSINDGSPEKLDRCIKPQCKISRIDSLSSDKEHAAMET</sequence>
<dbReference type="Proteomes" id="UP001303373">
    <property type="component" value="Chromosome 10"/>
</dbReference>
<feature type="region of interest" description="Disordered" evidence="1">
    <location>
        <begin position="318"/>
        <end position="371"/>
    </location>
</feature>
<reference evidence="2 3" key="1">
    <citation type="submission" date="2023-11" db="EMBL/GenBank/DDBJ databases">
        <title>An acidophilic fungus is an integral part of prey digestion in a carnivorous sundew plant.</title>
        <authorList>
            <person name="Tsai I.J."/>
        </authorList>
    </citation>
    <scope>NUCLEOTIDE SEQUENCE [LARGE SCALE GENOMIC DNA]</scope>
    <source>
        <strain evidence="2">169a</strain>
    </source>
</reference>
<gene>
    <name evidence="2" type="ORF">R9X50_00614800</name>
</gene>
<evidence type="ECO:0000313" key="3">
    <source>
        <dbReference type="Proteomes" id="UP001303373"/>
    </source>
</evidence>
<protein>
    <submittedName>
        <fullName evidence="2">Uncharacterized protein</fullName>
    </submittedName>
</protein>
<organism evidence="2 3">
    <name type="scientific">Acrodontium crateriforme</name>
    <dbReference type="NCBI Taxonomy" id="150365"/>
    <lineage>
        <taxon>Eukaryota</taxon>
        <taxon>Fungi</taxon>
        <taxon>Dikarya</taxon>
        <taxon>Ascomycota</taxon>
        <taxon>Pezizomycotina</taxon>
        <taxon>Dothideomycetes</taxon>
        <taxon>Dothideomycetidae</taxon>
        <taxon>Mycosphaerellales</taxon>
        <taxon>Teratosphaeriaceae</taxon>
        <taxon>Acrodontium</taxon>
    </lineage>
</organism>
<evidence type="ECO:0000256" key="1">
    <source>
        <dbReference type="SAM" id="MobiDB-lite"/>
    </source>
</evidence>
<evidence type="ECO:0000313" key="2">
    <source>
        <dbReference type="EMBL" id="WPH03271.1"/>
    </source>
</evidence>
<keyword evidence="3" id="KW-1185">Reference proteome</keyword>
<accession>A0AAQ3RBF6</accession>
<dbReference type="EMBL" id="CP138589">
    <property type="protein sequence ID" value="WPH03271.1"/>
    <property type="molecule type" value="Genomic_DNA"/>
</dbReference>
<dbReference type="AlphaFoldDB" id="A0AAQ3RBF6"/>
<feature type="compositionally biased region" description="Low complexity" evidence="1">
    <location>
        <begin position="318"/>
        <end position="328"/>
    </location>
</feature>
<name>A0AAQ3RBF6_9PEZI</name>
<proteinExistence type="predicted"/>
<feature type="compositionally biased region" description="Polar residues" evidence="1">
    <location>
        <begin position="350"/>
        <end position="359"/>
    </location>
</feature>